<evidence type="ECO:0000256" key="2">
    <source>
        <dbReference type="SAM" id="Coils"/>
    </source>
</evidence>
<reference evidence="4 5" key="1">
    <citation type="submission" date="2024-04" db="EMBL/GenBank/DDBJ databases">
        <title>genome sequences of Mucor flavus KT1a and Helicostylum pulchrum KT1b strains isolation_sourced from the surface of a dry-aged beef.</title>
        <authorList>
            <person name="Toyotome T."/>
            <person name="Hosono M."/>
            <person name="Torimaru M."/>
            <person name="Fukuda K."/>
            <person name="Mikami N."/>
        </authorList>
    </citation>
    <scope>NUCLEOTIDE SEQUENCE [LARGE SCALE GENOMIC DNA]</scope>
    <source>
        <strain evidence="4 5">KT1b</strain>
    </source>
</reference>
<accession>A0ABP9XSP7</accession>
<dbReference type="InterPro" id="IPR051149">
    <property type="entry name" value="Spindly/BICDR_Dynein_Adapter"/>
</dbReference>
<evidence type="ECO:0000256" key="1">
    <source>
        <dbReference type="ARBA" id="ARBA00023054"/>
    </source>
</evidence>
<name>A0ABP9XSP7_9FUNG</name>
<evidence type="ECO:0000313" key="5">
    <source>
        <dbReference type="Proteomes" id="UP001476247"/>
    </source>
</evidence>
<dbReference type="PANTHER" id="PTHR32123">
    <property type="entry name" value="BICD FAMILY-LIKE CARGO ADAPTER"/>
    <property type="match status" value="1"/>
</dbReference>
<feature type="transmembrane region" description="Helical" evidence="3">
    <location>
        <begin position="465"/>
        <end position="483"/>
    </location>
</feature>
<keyword evidence="5" id="KW-1185">Reference proteome</keyword>
<proteinExistence type="predicted"/>
<keyword evidence="1 2" id="KW-0175">Coiled coil</keyword>
<keyword evidence="3" id="KW-0812">Transmembrane</keyword>
<dbReference type="EMBL" id="BAABUJ010000008">
    <property type="protein sequence ID" value="GAA5797741.1"/>
    <property type="molecule type" value="Genomic_DNA"/>
</dbReference>
<gene>
    <name evidence="4" type="ORF">HPULCUR_003135</name>
</gene>
<evidence type="ECO:0000256" key="3">
    <source>
        <dbReference type="SAM" id="Phobius"/>
    </source>
</evidence>
<dbReference type="Proteomes" id="UP001476247">
    <property type="component" value="Unassembled WGS sequence"/>
</dbReference>
<evidence type="ECO:0000313" key="4">
    <source>
        <dbReference type="EMBL" id="GAA5797741.1"/>
    </source>
</evidence>
<keyword evidence="3" id="KW-1133">Transmembrane helix</keyword>
<comment type="caution">
    <text evidence="4">The sequence shown here is derived from an EMBL/GenBank/DDBJ whole genome shotgun (WGS) entry which is preliminary data.</text>
</comment>
<organism evidence="4 5">
    <name type="scientific">Helicostylum pulchrum</name>
    <dbReference type="NCBI Taxonomy" id="562976"/>
    <lineage>
        <taxon>Eukaryota</taxon>
        <taxon>Fungi</taxon>
        <taxon>Fungi incertae sedis</taxon>
        <taxon>Mucoromycota</taxon>
        <taxon>Mucoromycotina</taxon>
        <taxon>Mucoromycetes</taxon>
        <taxon>Mucorales</taxon>
        <taxon>Mucorineae</taxon>
        <taxon>Mucoraceae</taxon>
        <taxon>Helicostylum</taxon>
    </lineage>
</organism>
<dbReference type="PANTHER" id="PTHR32123:SF9">
    <property type="entry name" value="PROTEIN SPINDLY"/>
    <property type="match status" value="1"/>
</dbReference>
<protein>
    <submittedName>
        <fullName evidence="4">Uncharacterized protein</fullName>
    </submittedName>
</protein>
<keyword evidence="3" id="KW-0472">Membrane</keyword>
<feature type="coiled-coil region" evidence="2">
    <location>
        <begin position="117"/>
        <end position="283"/>
    </location>
</feature>
<sequence>MAQTSEVTPPSPSLSTTSFISSISWTKKTPNELIPMLKNAYDSLKDKERDLRLAAEIGKSLLENNKTLKSNYQDLLNTPYPTPTNSTSLVHNDMMHLQEFENELNYIPVNRTREALVEMLEKQNHDLSLQLEESLINQDKIDRKATKKTRQLKTELDFLQSSLDQATQKIQELEEFRRKKTSTKEGGTDETWPDQHDQCVETFISQLKQENEQLTQSKQEIEKNLAHSLQDLRTLKQQCQQFQFTAEAHEQLKQSFEAQNLHIQELKQSLEDHRLLFSRLRDRGIDIPSTFNSSIDGESTDDDDDMNKYNLSSELENAWFKHQTCPVSSSSRSDATSIFQPFQAMYNQLPNVDSALESIILKAGVVEKDALDDALSLIGRLEDEYDHQKFLQEKRHIYCKQDYEGKLEIDYDYDDTSFDEKTDESVYYEEEEVEEDDEKQVYVNQSPDGIIGYVKSTIKSILYTTWRWFRFLIVMTIAIFLSLKQGPNGLKKTRT</sequence>